<dbReference type="GO" id="GO:0009002">
    <property type="term" value="F:serine-type D-Ala-D-Ala carboxypeptidase activity"/>
    <property type="evidence" value="ECO:0007669"/>
    <property type="project" value="UniProtKB-EC"/>
</dbReference>
<organism evidence="3 4">
    <name type="scientific">Paragemmobacter amnigenus</name>
    <dbReference type="NCBI Taxonomy" id="2852097"/>
    <lineage>
        <taxon>Bacteria</taxon>
        <taxon>Pseudomonadati</taxon>
        <taxon>Pseudomonadota</taxon>
        <taxon>Alphaproteobacteria</taxon>
        <taxon>Rhodobacterales</taxon>
        <taxon>Paracoccaceae</taxon>
        <taxon>Paragemmobacter</taxon>
    </lineage>
</organism>
<dbReference type="Pfam" id="PF02113">
    <property type="entry name" value="Peptidase_S13"/>
    <property type="match status" value="1"/>
</dbReference>
<gene>
    <name evidence="3" type="primary">dacB</name>
    <name evidence="3" type="ORF">GU927_018495</name>
</gene>
<comment type="caution">
    <text evidence="3">The sequence shown here is derived from an EMBL/GenBank/DDBJ whole genome shotgun (WGS) entry which is preliminary data.</text>
</comment>
<dbReference type="NCBIfam" id="TIGR00666">
    <property type="entry name" value="PBP4"/>
    <property type="match status" value="1"/>
</dbReference>
<dbReference type="Gene3D" id="3.50.80.20">
    <property type="entry name" value="D-Ala-D-Ala carboxypeptidase C, peptidase S13"/>
    <property type="match status" value="1"/>
</dbReference>
<keyword evidence="4" id="KW-1185">Reference proteome</keyword>
<name>A0ABS6J7W5_9RHOB</name>
<keyword evidence="3" id="KW-0121">Carboxypeptidase</keyword>
<dbReference type="EMBL" id="JAAATX020000015">
    <property type="protein sequence ID" value="MBU9699833.1"/>
    <property type="molecule type" value="Genomic_DNA"/>
</dbReference>
<evidence type="ECO:0000256" key="2">
    <source>
        <dbReference type="ARBA" id="ARBA00022801"/>
    </source>
</evidence>
<dbReference type="PANTHER" id="PTHR30023:SF0">
    <property type="entry name" value="PENICILLIN-SENSITIVE CARBOXYPEPTIDASE A"/>
    <property type="match status" value="1"/>
</dbReference>
<keyword evidence="3" id="KW-0645">Protease</keyword>
<dbReference type="SUPFAM" id="SSF56601">
    <property type="entry name" value="beta-lactamase/transpeptidase-like"/>
    <property type="match status" value="1"/>
</dbReference>
<dbReference type="InterPro" id="IPR012338">
    <property type="entry name" value="Beta-lactam/transpept-like"/>
</dbReference>
<evidence type="ECO:0000256" key="1">
    <source>
        <dbReference type="ARBA" id="ARBA00006096"/>
    </source>
</evidence>
<reference evidence="3 4" key="1">
    <citation type="submission" date="2021-06" db="EMBL/GenBank/DDBJ databases">
        <title>Rhodobacteraceae bacterium strain HSP-20.</title>
        <authorList>
            <person name="Chen W.-M."/>
        </authorList>
    </citation>
    <scope>NUCLEOTIDE SEQUENCE [LARGE SCALE GENOMIC DNA]</scope>
    <source>
        <strain evidence="3 4">HSP-20</strain>
    </source>
</reference>
<dbReference type="Proteomes" id="UP000731907">
    <property type="component" value="Unassembled WGS sequence"/>
</dbReference>
<dbReference type="PRINTS" id="PR00922">
    <property type="entry name" value="DADACBPTASE3"/>
</dbReference>
<dbReference type="InterPro" id="IPR000667">
    <property type="entry name" value="Peptidase_S13"/>
</dbReference>
<sequence length="493" mass="51199">MMVSRRFVLSGMLAGAALPVWGEGLAVSPRPVARPSGVQAVAGKAVADPAALIEAAGLGGVVGYAVADARTGRLLEAMGEREALPPASTAKAVTALYALEKLGAGHRFATRVLVTGPVAGGVVQGDLVLSGTGDPELDTDRLAGLAAELAATGIRGVTGTYLVHDGALPFVDRIAGDQPEHVGYNPAISGLNLNYNRVHFEWKRAQGGWGVAMDARGERFAPPVQMARMEVVAREAPLFTYRARGGAEEWTVASGALGKGGSRWLPVRNPAAYVGEVFQSLAAAQGVKLPAGRVVGRLPAGAQVVAELAGDPLADVLRRMLRWSTNLTAEVVGLSSSGAGGLRPSAGAMSDWMRGRLGAEGRFVDHSGLGGQSRISAEQMVRALVASQGTAAGRGLKPVLRDLGMRDDEGGAIESPVAVIGKTGTLNFVSALVGFVQPPSGREMAFAIFCADVARRDRLSVAEREQPKGGKAWTRRARKLQGQLIARWGAVYG</sequence>
<dbReference type="Gene3D" id="3.40.710.10">
    <property type="entry name" value="DD-peptidase/beta-lactamase superfamily"/>
    <property type="match status" value="2"/>
</dbReference>
<keyword evidence="2 3" id="KW-0378">Hydrolase</keyword>
<dbReference type="PANTHER" id="PTHR30023">
    <property type="entry name" value="D-ALANYL-D-ALANINE CARBOXYPEPTIDASE"/>
    <property type="match status" value="1"/>
</dbReference>
<comment type="similarity">
    <text evidence="1">Belongs to the peptidase S13 family.</text>
</comment>
<accession>A0ABS6J7W5</accession>
<proteinExistence type="inferred from homology"/>
<evidence type="ECO:0000313" key="4">
    <source>
        <dbReference type="Proteomes" id="UP000731907"/>
    </source>
</evidence>
<dbReference type="EC" id="3.4.16.4" evidence="3"/>
<protein>
    <submittedName>
        <fullName evidence="3">D-alanyl-D-alanine carboxypeptidase/D-alanyl-D-alanine-endopeptidase</fullName>
        <ecNumber evidence="3">3.4.16.4</ecNumber>
    </submittedName>
</protein>
<evidence type="ECO:0000313" key="3">
    <source>
        <dbReference type="EMBL" id="MBU9699833.1"/>
    </source>
</evidence>